<dbReference type="GO" id="GO:0045905">
    <property type="term" value="P:positive regulation of translational termination"/>
    <property type="evidence" value="ECO:0007669"/>
    <property type="project" value="TreeGrafter"/>
</dbReference>
<comment type="caution">
    <text evidence="1">The sequence shown here is derived from an EMBL/GenBank/DDBJ whole genome shotgun (WGS) entry which is preliminary data.</text>
</comment>
<dbReference type="GO" id="GO:0016706">
    <property type="term" value="F:2-oxoglutarate-dependent dioxygenase activity"/>
    <property type="evidence" value="ECO:0007669"/>
    <property type="project" value="TreeGrafter"/>
</dbReference>
<dbReference type="Proteomes" id="UP001154282">
    <property type="component" value="Unassembled WGS sequence"/>
</dbReference>
<protein>
    <submittedName>
        <fullName evidence="1">Uncharacterized protein</fullName>
    </submittedName>
</protein>
<sequence length="339" mass="38807">MEAFWSEESTMGLQIGGEIEKVDGNQLSYNEFAEKYLAKNFPVVLTGLMDDWRACKNWVTEDGRPNLEFFSTHFAESTVQVADCGTREFTDQKRIEMTVAQFIDQWVNQNGAGGSSTVGSGQSVLYLKDWHFVKEDTISINHNWFNGHNLSWVFDLLLRDYKEAQEYIEDIRDISDDFEGLCQRNLAANTGMNFVDFSNFLLRLFLANLAQVFHQYTDSKTSSVSSSSQLTQHFTFNLSAIRRIVVKVEESMDGLAGYPGFSINLKDTLEDPEFLKLCIDVGKTYGMIHDQPSRSSYEHEAFIDEILDYGSHIVSTKDFVKFIDFFCHKFGLIVQKAEF</sequence>
<dbReference type="Gene3D" id="2.60.120.650">
    <property type="entry name" value="Cupin"/>
    <property type="match status" value="1"/>
</dbReference>
<gene>
    <name evidence="1" type="ORF">LITE_LOCUS9931</name>
</gene>
<organism evidence="1 2">
    <name type="scientific">Linum tenue</name>
    <dbReference type="NCBI Taxonomy" id="586396"/>
    <lineage>
        <taxon>Eukaryota</taxon>
        <taxon>Viridiplantae</taxon>
        <taxon>Streptophyta</taxon>
        <taxon>Embryophyta</taxon>
        <taxon>Tracheophyta</taxon>
        <taxon>Spermatophyta</taxon>
        <taxon>Magnoliopsida</taxon>
        <taxon>eudicotyledons</taxon>
        <taxon>Gunneridae</taxon>
        <taxon>Pentapetalae</taxon>
        <taxon>rosids</taxon>
        <taxon>fabids</taxon>
        <taxon>Malpighiales</taxon>
        <taxon>Linaceae</taxon>
        <taxon>Linum</taxon>
    </lineage>
</organism>
<reference evidence="1" key="1">
    <citation type="submission" date="2022-08" db="EMBL/GenBank/DDBJ databases">
        <authorList>
            <person name="Gutierrez-Valencia J."/>
        </authorList>
    </citation>
    <scope>NUCLEOTIDE SEQUENCE</scope>
</reference>
<evidence type="ECO:0000313" key="2">
    <source>
        <dbReference type="Proteomes" id="UP001154282"/>
    </source>
</evidence>
<dbReference type="GO" id="GO:0005737">
    <property type="term" value="C:cytoplasm"/>
    <property type="evidence" value="ECO:0007669"/>
    <property type="project" value="TreeGrafter"/>
</dbReference>
<proteinExistence type="predicted"/>
<name>A0AAV0IN76_9ROSI</name>
<dbReference type="GO" id="GO:0005634">
    <property type="term" value="C:nucleus"/>
    <property type="evidence" value="ECO:0007669"/>
    <property type="project" value="TreeGrafter"/>
</dbReference>
<dbReference type="PANTHER" id="PTHR12480">
    <property type="entry name" value="ARGININE DEMETHYLASE AND LYSYL-HYDROXYLASE JMJD"/>
    <property type="match status" value="1"/>
</dbReference>
<accession>A0AAV0IN76</accession>
<evidence type="ECO:0000313" key="1">
    <source>
        <dbReference type="EMBL" id="CAI0398494.1"/>
    </source>
</evidence>
<keyword evidence="2" id="KW-1185">Reference proteome</keyword>
<dbReference type="GO" id="GO:0043565">
    <property type="term" value="F:sequence-specific DNA binding"/>
    <property type="evidence" value="ECO:0007669"/>
    <property type="project" value="TreeGrafter"/>
</dbReference>
<dbReference type="PANTHER" id="PTHR12480:SF6">
    <property type="entry name" value="2-OXOGLUTARATE AND IRON-DEPENDENT OXYGENASE JMJD4"/>
    <property type="match status" value="1"/>
</dbReference>
<dbReference type="SUPFAM" id="SSF51197">
    <property type="entry name" value="Clavaminate synthase-like"/>
    <property type="match status" value="1"/>
</dbReference>
<dbReference type="AlphaFoldDB" id="A0AAV0IN76"/>
<dbReference type="EMBL" id="CAMGYJ010000004">
    <property type="protein sequence ID" value="CAI0398494.1"/>
    <property type="molecule type" value="Genomic_DNA"/>
</dbReference>
<dbReference type="InterPro" id="IPR050910">
    <property type="entry name" value="JMJD6_ArgDemeth/LysHydrox"/>
</dbReference>